<proteinExistence type="predicted"/>
<dbReference type="Pfam" id="PF00561">
    <property type="entry name" value="Abhydrolase_1"/>
    <property type="match status" value="1"/>
</dbReference>
<organism evidence="3 4">
    <name type="scientific">Trueperella pyogenes</name>
    <dbReference type="NCBI Taxonomy" id="1661"/>
    <lineage>
        <taxon>Bacteria</taxon>
        <taxon>Bacillati</taxon>
        <taxon>Actinomycetota</taxon>
        <taxon>Actinomycetes</taxon>
        <taxon>Actinomycetales</taxon>
        <taxon>Actinomycetaceae</taxon>
        <taxon>Trueperella</taxon>
    </lineage>
</organism>
<evidence type="ECO:0000259" key="2">
    <source>
        <dbReference type="Pfam" id="PF00561"/>
    </source>
</evidence>
<accession>A0A3S9QMN2</accession>
<evidence type="ECO:0000256" key="1">
    <source>
        <dbReference type="ARBA" id="ARBA00022801"/>
    </source>
</evidence>
<dbReference type="PANTHER" id="PTHR43329">
    <property type="entry name" value="EPOXIDE HYDROLASE"/>
    <property type="match status" value="1"/>
</dbReference>
<evidence type="ECO:0000313" key="3">
    <source>
        <dbReference type="EMBL" id="AZR07211.1"/>
    </source>
</evidence>
<gene>
    <name evidence="3" type="ORF">EBQ10_07840</name>
</gene>
<dbReference type="RefSeq" id="WP_108726310.1">
    <property type="nucleotide sequence ID" value="NZ_CP029001.1"/>
</dbReference>
<dbReference type="EMBL" id="CP033905">
    <property type="protein sequence ID" value="AZR07211.1"/>
    <property type="molecule type" value="Genomic_DNA"/>
</dbReference>
<feature type="domain" description="AB hydrolase-1" evidence="2">
    <location>
        <begin position="39"/>
        <end position="287"/>
    </location>
</feature>
<evidence type="ECO:0000313" key="4">
    <source>
        <dbReference type="Proteomes" id="UP000275951"/>
    </source>
</evidence>
<dbReference type="GO" id="GO:0016787">
    <property type="term" value="F:hydrolase activity"/>
    <property type="evidence" value="ECO:0007669"/>
    <property type="project" value="UniProtKB-KW"/>
</dbReference>
<dbReference type="InterPro" id="IPR029058">
    <property type="entry name" value="AB_hydrolase_fold"/>
</dbReference>
<dbReference type="PRINTS" id="PR00412">
    <property type="entry name" value="EPOXHYDRLASE"/>
</dbReference>
<dbReference type="Proteomes" id="UP000275951">
    <property type="component" value="Chromosome"/>
</dbReference>
<dbReference type="InterPro" id="IPR000639">
    <property type="entry name" value="Epox_hydrolase-like"/>
</dbReference>
<reference evidence="3 4" key="1">
    <citation type="submission" date="2018-11" db="EMBL/GenBank/DDBJ databases">
        <title>Multidrug-resistant genes are associated with an 42-kb island TGI1 carrying a complex class 1 integron in a Trueperella pyogenes.</title>
        <authorList>
            <person name="Dong W."/>
        </authorList>
    </citation>
    <scope>NUCLEOTIDE SEQUENCE [LARGE SCALE GENOMIC DNA]</scope>
    <source>
        <strain evidence="3 4">TP4</strain>
    </source>
</reference>
<dbReference type="AlphaFoldDB" id="A0A3S9QMN2"/>
<protein>
    <submittedName>
        <fullName evidence="3">Alpha/beta hydrolase</fullName>
    </submittedName>
</protein>
<dbReference type="SUPFAM" id="SSF53474">
    <property type="entry name" value="alpha/beta-Hydrolases"/>
    <property type="match status" value="1"/>
</dbReference>
<dbReference type="InterPro" id="IPR000073">
    <property type="entry name" value="AB_hydrolase_1"/>
</dbReference>
<dbReference type="Gene3D" id="3.40.50.1820">
    <property type="entry name" value="alpha/beta hydrolase"/>
    <property type="match status" value="1"/>
</dbReference>
<sequence>MPADTTCITLPGPWRHEHIQANGAQFHAAIAGSHTPDKPLVLLVHGFPQYWWAWRHQIEPLQKAGYHVVAVDQRGIGGSDKTPGAEDGLTLASDLIAIVRALGVRKAVIVGHGRGGALAWSAVSMEPDLFAGLVTISSPHPRTLHRVGLHVTFKTWRHVLTSAFTPISGRSLAREKVVRQLLKEWSAPGNDGATSQAGIYTQAINLPGAAKIAISQLRWTWSAQRTPSGRTYLRESANSVRIPVLAIRGEADPLLPDRAWDKDLEFATGPYHRVRVADAGHFVAEEQPDITTKLLLDFLQGIES</sequence>
<name>A0A3S9QMN2_9ACTO</name>
<keyword evidence="1 3" id="KW-0378">Hydrolase</keyword>